<keyword evidence="5" id="KW-0571">Peptide transport</keyword>
<evidence type="ECO:0000256" key="4">
    <source>
        <dbReference type="ARBA" id="ARBA00022692"/>
    </source>
</evidence>
<comment type="similarity">
    <text evidence="2">Belongs to the oligopeptide OPT transporter family.</text>
</comment>
<dbReference type="InterPro" id="IPR004648">
    <property type="entry name" value="Oligpept_transpt"/>
</dbReference>
<feature type="transmembrane region" description="Helical" evidence="9">
    <location>
        <begin position="323"/>
        <end position="342"/>
    </location>
</feature>
<feature type="transmembrane region" description="Helical" evidence="9">
    <location>
        <begin position="476"/>
        <end position="499"/>
    </location>
</feature>
<feature type="transmembrane region" description="Helical" evidence="9">
    <location>
        <begin position="450"/>
        <end position="470"/>
    </location>
</feature>
<feature type="transmembrane region" description="Helical" evidence="9">
    <location>
        <begin position="394"/>
        <end position="417"/>
    </location>
</feature>
<dbReference type="GO" id="GO:0015031">
    <property type="term" value="P:protein transport"/>
    <property type="evidence" value="ECO:0007669"/>
    <property type="project" value="UniProtKB-KW"/>
</dbReference>
<dbReference type="InterPro" id="IPR004813">
    <property type="entry name" value="OPT"/>
</dbReference>
<feature type="transmembrane region" description="Helical" evidence="9">
    <location>
        <begin position="626"/>
        <end position="647"/>
    </location>
</feature>
<keyword evidence="3" id="KW-0813">Transport</keyword>
<evidence type="ECO:0000256" key="1">
    <source>
        <dbReference type="ARBA" id="ARBA00004141"/>
    </source>
</evidence>
<sequence>MASTIQEKQVEVDLGEKVDRGFDVLGLEEEKTFQQSGEDSIEDSSIKDVRAAVPPTDNSTLPTSTFRAIYHASLFTLSFNHPLQFFWFRDNPLTIKVLVAQLLAYPAGKFLEHILPTTKFSLFGSEVSLNPGLFNFKEHVLITAMANAASTSFEAIDIIVISKLYYDQDWGFGGGILLVLSTSLIGFGFAGFLRRYLVRPSSMVWPINLVNASLFHTLHREVTPEVEKAEREQGRSISRNMFFVYAFFSSFVWYWFPGYIFPLLTSISWLCLKLRSWTNRNSVLVSQLGSGLNGLGLLSFTLDWSTLAAWLPSPLAIPWVAQANMLAGFVFFCWILVPAVYYTNSFEAQKFPIYNTRQYDNFGQKFNRTRVVIPQENILDETAYQEYSPVRITAFFAIMYGQGLCALGAILSHTILYNGKEVWDRFKSARQNDDDIHAKLMDKYPEVPNWWYLSLFVVAFVLGLVTVIVYPADMPWWTLIIAMILAVAWVLPLGILTAVTSQSPSISMISEWVYGVIRPGHPIGNIIFKTYGYITVRQALTFSQDLKLGHYMKIPPRDMFIFQTVGTIVASFISLGTTTYLMGTIDNICSSTAYPWTCPNAGLFGASSVVWGLVGPSKFFYPGTIYNPIAYFLLWGFLLPIPFYLAYRRWPNSWIKHVSIPVFMLGPGPYPPAPTNVLPTWAFLGFIFNFYIKKNYSAWWVKYNYVLSAALDSGIAVCAIVMFFALQNNIIFFPAWWGNNVSSIDQCPLATANWTGTDVYA</sequence>
<dbReference type="Pfam" id="PF03169">
    <property type="entry name" value="OPT"/>
    <property type="match status" value="1"/>
</dbReference>
<evidence type="ECO:0000313" key="10">
    <source>
        <dbReference type="EMBL" id="RUS31858.1"/>
    </source>
</evidence>
<organism evidence="10 11">
    <name type="scientific">Jimgerdemannia flammicorona</name>
    <dbReference type="NCBI Taxonomy" id="994334"/>
    <lineage>
        <taxon>Eukaryota</taxon>
        <taxon>Fungi</taxon>
        <taxon>Fungi incertae sedis</taxon>
        <taxon>Mucoromycota</taxon>
        <taxon>Mucoromycotina</taxon>
        <taxon>Endogonomycetes</taxon>
        <taxon>Endogonales</taxon>
        <taxon>Endogonaceae</taxon>
        <taxon>Jimgerdemannia</taxon>
    </lineage>
</organism>
<feature type="transmembrane region" description="Helical" evidence="9">
    <location>
        <begin position="704"/>
        <end position="726"/>
    </location>
</feature>
<evidence type="ECO:0000256" key="6">
    <source>
        <dbReference type="ARBA" id="ARBA00022927"/>
    </source>
</evidence>
<keyword evidence="6" id="KW-0653">Protein transport</keyword>
<gene>
    <name evidence="10" type="ORF">BC938DRAFT_476893</name>
</gene>
<dbReference type="GO" id="GO:0016020">
    <property type="term" value="C:membrane"/>
    <property type="evidence" value="ECO:0007669"/>
    <property type="project" value="UniProtKB-SubCell"/>
</dbReference>
<dbReference type="EMBL" id="RBNJ01002539">
    <property type="protein sequence ID" value="RUS31858.1"/>
    <property type="molecule type" value="Genomic_DNA"/>
</dbReference>
<dbReference type="Proteomes" id="UP000274822">
    <property type="component" value="Unassembled WGS sequence"/>
</dbReference>
<comment type="caution">
    <text evidence="10">The sequence shown here is derived from an EMBL/GenBank/DDBJ whole genome shotgun (WGS) entry which is preliminary data.</text>
</comment>
<keyword evidence="8 9" id="KW-0472">Membrane</keyword>
<evidence type="ECO:0000256" key="8">
    <source>
        <dbReference type="ARBA" id="ARBA00023136"/>
    </source>
</evidence>
<keyword evidence="7 9" id="KW-1133">Transmembrane helix</keyword>
<dbReference type="AlphaFoldDB" id="A0A433QQ24"/>
<feature type="transmembrane region" description="Helical" evidence="9">
    <location>
        <begin position="290"/>
        <end position="311"/>
    </location>
</feature>
<protein>
    <recommendedName>
        <fullName evidence="12">OPT family small oligopeptide transporter</fullName>
    </recommendedName>
</protein>
<evidence type="ECO:0000256" key="3">
    <source>
        <dbReference type="ARBA" id="ARBA00022448"/>
    </source>
</evidence>
<name>A0A433QQ24_9FUNG</name>
<accession>A0A433QQ24</accession>
<dbReference type="PANTHER" id="PTHR22601">
    <property type="entry name" value="ISP4 LIKE PROTEIN"/>
    <property type="match status" value="1"/>
</dbReference>
<feature type="transmembrane region" description="Helical" evidence="9">
    <location>
        <begin position="593"/>
        <end position="614"/>
    </location>
</feature>
<evidence type="ECO:0008006" key="12">
    <source>
        <dbReference type="Google" id="ProtNLM"/>
    </source>
</evidence>
<comment type="subcellular location">
    <subcellularLocation>
        <location evidence="1">Membrane</location>
        <topology evidence="1">Multi-pass membrane protein</topology>
    </subcellularLocation>
</comment>
<reference evidence="10 11" key="1">
    <citation type="journal article" date="2018" name="New Phytol.">
        <title>Phylogenomics of Endogonaceae and evolution of mycorrhizas within Mucoromycota.</title>
        <authorList>
            <person name="Chang Y."/>
            <person name="Desiro A."/>
            <person name="Na H."/>
            <person name="Sandor L."/>
            <person name="Lipzen A."/>
            <person name="Clum A."/>
            <person name="Barry K."/>
            <person name="Grigoriev I.V."/>
            <person name="Martin F.M."/>
            <person name="Stajich J.E."/>
            <person name="Smith M.E."/>
            <person name="Bonito G."/>
            <person name="Spatafora J.W."/>
        </authorList>
    </citation>
    <scope>NUCLEOTIDE SEQUENCE [LARGE SCALE GENOMIC DNA]</scope>
    <source>
        <strain evidence="10 11">AD002</strain>
    </source>
</reference>
<dbReference type="NCBIfam" id="TIGR00728">
    <property type="entry name" value="OPT_sfam"/>
    <property type="match status" value="1"/>
</dbReference>
<feature type="transmembrane region" description="Helical" evidence="9">
    <location>
        <begin position="560"/>
        <end position="581"/>
    </location>
</feature>
<evidence type="ECO:0000256" key="7">
    <source>
        <dbReference type="ARBA" id="ARBA00022989"/>
    </source>
</evidence>
<dbReference type="NCBIfam" id="TIGR00727">
    <property type="entry name" value="ISP4_OPT"/>
    <property type="match status" value="1"/>
</dbReference>
<feature type="transmembrane region" description="Helical" evidence="9">
    <location>
        <begin position="242"/>
        <end position="270"/>
    </location>
</feature>
<keyword evidence="4 9" id="KW-0812">Transmembrane</keyword>
<dbReference type="GO" id="GO:0035673">
    <property type="term" value="F:oligopeptide transmembrane transporter activity"/>
    <property type="evidence" value="ECO:0007669"/>
    <property type="project" value="InterPro"/>
</dbReference>
<feature type="transmembrane region" description="Helical" evidence="9">
    <location>
        <begin position="170"/>
        <end position="193"/>
    </location>
</feature>
<evidence type="ECO:0000256" key="2">
    <source>
        <dbReference type="ARBA" id="ARBA00008807"/>
    </source>
</evidence>
<evidence type="ECO:0000256" key="5">
    <source>
        <dbReference type="ARBA" id="ARBA00022856"/>
    </source>
</evidence>
<evidence type="ECO:0000256" key="9">
    <source>
        <dbReference type="SAM" id="Phobius"/>
    </source>
</evidence>
<proteinExistence type="inferred from homology"/>
<evidence type="ECO:0000313" key="11">
    <source>
        <dbReference type="Proteomes" id="UP000274822"/>
    </source>
</evidence>
<keyword evidence="11" id="KW-1185">Reference proteome</keyword>